<evidence type="ECO:0000313" key="2">
    <source>
        <dbReference type="Proteomes" id="UP001595712"/>
    </source>
</evidence>
<organism evidence="1 2">
    <name type="scientific">Glycomyces rhizosphaerae</name>
    <dbReference type="NCBI Taxonomy" id="2054422"/>
    <lineage>
        <taxon>Bacteria</taxon>
        <taxon>Bacillati</taxon>
        <taxon>Actinomycetota</taxon>
        <taxon>Actinomycetes</taxon>
        <taxon>Glycomycetales</taxon>
        <taxon>Glycomycetaceae</taxon>
        <taxon>Glycomyces</taxon>
    </lineage>
</organism>
<dbReference type="RefSeq" id="WP_387975116.1">
    <property type="nucleotide sequence ID" value="NZ_JBHRWO010000010.1"/>
</dbReference>
<proteinExistence type="predicted"/>
<name>A0ABV7PX61_9ACTN</name>
<evidence type="ECO:0000313" key="1">
    <source>
        <dbReference type="EMBL" id="MFC3493191.1"/>
    </source>
</evidence>
<protein>
    <submittedName>
        <fullName evidence="1">Uncharacterized protein</fullName>
    </submittedName>
</protein>
<keyword evidence="2" id="KW-1185">Reference proteome</keyword>
<accession>A0ABV7PX61</accession>
<reference evidence="2" key="1">
    <citation type="journal article" date="2019" name="Int. J. Syst. Evol. Microbiol.">
        <title>The Global Catalogue of Microorganisms (GCM) 10K type strain sequencing project: providing services to taxonomists for standard genome sequencing and annotation.</title>
        <authorList>
            <consortium name="The Broad Institute Genomics Platform"/>
            <consortium name="The Broad Institute Genome Sequencing Center for Infectious Disease"/>
            <person name="Wu L."/>
            <person name="Ma J."/>
        </authorList>
    </citation>
    <scope>NUCLEOTIDE SEQUENCE [LARGE SCALE GENOMIC DNA]</scope>
    <source>
        <strain evidence="2">CGMCC 4.7396</strain>
    </source>
</reference>
<gene>
    <name evidence="1" type="ORF">ACFO8M_11925</name>
</gene>
<comment type="caution">
    <text evidence="1">The sequence shown here is derived from an EMBL/GenBank/DDBJ whole genome shotgun (WGS) entry which is preliminary data.</text>
</comment>
<dbReference type="EMBL" id="JBHRWO010000010">
    <property type="protein sequence ID" value="MFC3493191.1"/>
    <property type="molecule type" value="Genomic_DNA"/>
</dbReference>
<dbReference type="Proteomes" id="UP001595712">
    <property type="component" value="Unassembled WGS sequence"/>
</dbReference>
<sequence>MTASTAPRKLLRAFALRDTETTHALNEELPESQRDEYFDLVAALFAILLERRFANGVSRDAIASFVKEMRYDYRNAQPPFNSLAAEGVIRAAFGDDHMLADIPNAEVLSVQHQVITKVVAQDTDVSASLDRFLDEAESTAASWRAEDA</sequence>